<dbReference type="InterPro" id="IPR018490">
    <property type="entry name" value="cNMP-bd_dom_sf"/>
</dbReference>
<dbReference type="InterPro" id="IPR014710">
    <property type="entry name" value="RmlC-like_jellyroll"/>
</dbReference>
<dbReference type="EMBL" id="JACXAD010000009">
    <property type="protein sequence ID" value="MBD2768200.1"/>
    <property type="molecule type" value="Genomic_DNA"/>
</dbReference>
<evidence type="ECO:0000256" key="1">
    <source>
        <dbReference type="SAM" id="SignalP"/>
    </source>
</evidence>
<evidence type="ECO:0000313" key="2">
    <source>
        <dbReference type="EMBL" id="MBD2768200.1"/>
    </source>
</evidence>
<organism evidence="2 3">
    <name type="scientific">Hymenobacter montanus</name>
    <dbReference type="NCBI Taxonomy" id="2771359"/>
    <lineage>
        <taxon>Bacteria</taxon>
        <taxon>Pseudomonadati</taxon>
        <taxon>Bacteroidota</taxon>
        <taxon>Cytophagia</taxon>
        <taxon>Cytophagales</taxon>
        <taxon>Hymenobacteraceae</taxon>
        <taxon>Hymenobacter</taxon>
    </lineage>
</organism>
<accession>A0A927BCD2</accession>
<dbReference type="AlphaFoldDB" id="A0A927BCD2"/>
<reference evidence="2" key="1">
    <citation type="submission" date="2020-09" db="EMBL/GenBank/DDBJ databases">
        <authorList>
            <person name="Kim M.K."/>
        </authorList>
    </citation>
    <scope>NUCLEOTIDE SEQUENCE</scope>
    <source>
        <strain evidence="2">BT664</strain>
    </source>
</reference>
<dbReference type="SUPFAM" id="SSF51206">
    <property type="entry name" value="cAMP-binding domain-like"/>
    <property type="match status" value="1"/>
</dbReference>
<dbReference type="Proteomes" id="UP000612233">
    <property type="component" value="Unassembled WGS sequence"/>
</dbReference>
<feature type="signal peptide" evidence="1">
    <location>
        <begin position="1"/>
        <end position="20"/>
    </location>
</feature>
<feature type="chain" id="PRO_5036690846" evidence="1">
    <location>
        <begin position="21"/>
        <end position="173"/>
    </location>
</feature>
<evidence type="ECO:0000313" key="3">
    <source>
        <dbReference type="Proteomes" id="UP000612233"/>
    </source>
</evidence>
<comment type="caution">
    <text evidence="2">The sequence shown here is derived from an EMBL/GenBank/DDBJ whole genome shotgun (WGS) entry which is preliminary data.</text>
</comment>
<dbReference type="RefSeq" id="WP_191005012.1">
    <property type="nucleotide sequence ID" value="NZ_JACXAD010000009.1"/>
</dbReference>
<gene>
    <name evidence="2" type="ORF">IC235_09880</name>
</gene>
<sequence length="173" mass="19948">MKWAKPKLLTWLLLTVGTFAKCQSRKKVIVVGNKEYTMNATHKNLSKIAKNPFFTQFTKEQLKWLDAHTEEFAVDQNEEIPLEDNVYWILLYGAWEAQADKGPKKAARSTDESGKWFGKIDFLRANPDVRLIAKRDSYVLRVSVAVMEQMQQLGYPVREQLAAGISEHRANFQ</sequence>
<protein>
    <submittedName>
        <fullName evidence="2">Uncharacterized protein</fullName>
    </submittedName>
</protein>
<dbReference type="Gene3D" id="2.60.120.10">
    <property type="entry name" value="Jelly Rolls"/>
    <property type="match status" value="1"/>
</dbReference>
<keyword evidence="1" id="KW-0732">Signal</keyword>
<name>A0A927BCD2_9BACT</name>
<keyword evidence="3" id="KW-1185">Reference proteome</keyword>
<proteinExistence type="predicted"/>